<dbReference type="PANTHER" id="PTHR45624">
    <property type="entry name" value="MITOCHONDRIAL BASIC AMINO ACIDS TRANSPORTER-RELATED"/>
    <property type="match status" value="1"/>
</dbReference>
<feature type="repeat" description="Solcar" evidence="9">
    <location>
        <begin position="110"/>
        <end position="233"/>
    </location>
</feature>
<dbReference type="InterPro" id="IPR018108">
    <property type="entry name" value="MCP_transmembrane"/>
</dbReference>
<dbReference type="OrthoDB" id="2139348at2759"/>
<dbReference type="STRING" id="105984.A0A427XFR0"/>
<evidence type="ECO:0000256" key="2">
    <source>
        <dbReference type="ARBA" id="ARBA00006375"/>
    </source>
</evidence>
<dbReference type="GO" id="GO:0000064">
    <property type="term" value="F:L-ornithine transmembrane transporter activity"/>
    <property type="evidence" value="ECO:0007669"/>
    <property type="project" value="TreeGrafter"/>
</dbReference>
<feature type="repeat" description="Solcar" evidence="9">
    <location>
        <begin position="256"/>
        <end position="342"/>
    </location>
</feature>
<evidence type="ECO:0000256" key="6">
    <source>
        <dbReference type="ARBA" id="ARBA00022989"/>
    </source>
</evidence>
<dbReference type="Proteomes" id="UP000279236">
    <property type="component" value="Unassembled WGS sequence"/>
</dbReference>
<name>A0A427XFR0_9TREE</name>
<dbReference type="PROSITE" id="PS50920">
    <property type="entry name" value="SOLCAR"/>
    <property type="match status" value="3"/>
</dbReference>
<evidence type="ECO:0000256" key="9">
    <source>
        <dbReference type="PROSITE-ProRule" id="PRU00282"/>
    </source>
</evidence>
<feature type="repeat" description="Solcar" evidence="9">
    <location>
        <begin position="8"/>
        <end position="96"/>
    </location>
</feature>
<dbReference type="Gene3D" id="1.50.40.10">
    <property type="entry name" value="Mitochondrial carrier domain"/>
    <property type="match status" value="2"/>
</dbReference>
<evidence type="ECO:0000256" key="4">
    <source>
        <dbReference type="ARBA" id="ARBA00022692"/>
    </source>
</evidence>
<accession>A0A427XFR0</accession>
<gene>
    <name evidence="11" type="ORF">EHS24_003167</name>
</gene>
<comment type="similarity">
    <text evidence="2 10">Belongs to the mitochondrial carrier (TC 2.A.29) family.</text>
</comment>
<dbReference type="SUPFAM" id="SSF103506">
    <property type="entry name" value="Mitochondrial carrier"/>
    <property type="match status" value="1"/>
</dbReference>
<dbReference type="AlphaFoldDB" id="A0A427XFR0"/>
<evidence type="ECO:0000313" key="11">
    <source>
        <dbReference type="EMBL" id="RSH77607.1"/>
    </source>
</evidence>
<proteinExistence type="inferred from homology"/>
<evidence type="ECO:0000313" key="12">
    <source>
        <dbReference type="Proteomes" id="UP000279236"/>
    </source>
</evidence>
<organism evidence="11 12">
    <name type="scientific">Apiotrichum porosum</name>
    <dbReference type="NCBI Taxonomy" id="105984"/>
    <lineage>
        <taxon>Eukaryota</taxon>
        <taxon>Fungi</taxon>
        <taxon>Dikarya</taxon>
        <taxon>Basidiomycota</taxon>
        <taxon>Agaricomycotina</taxon>
        <taxon>Tremellomycetes</taxon>
        <taxon>Trichosporonales</taxon>
        <taxon>Trichosporonaceae</taxon>
        <taxon>Apiotrichum</taxon>
    </lineage>
</organism>
<evidence type="ECO:0000256" key="10">
    <source>
        <dbReference type="RuleBase" id="RU000488"/>
    </source>
</evidence>
<keyword evidence="3 10" id="KW-0813">Transport</keyword>
<evidence type="ECO:0000256" key="8">
    <source>
        <dbReference type="ARBA" id="ARBA00023136"/>
    </source>
</evidence>
<dbReference type="InterPro" id="IPR023395">
    <property type="entry name" value="MCP_dom_sf"/>
</dbReference>
<comment type="caution">
    <text evidence="11">The sequence shown here is derived from an EMBL/GenBank/DDBJ whole genome shotgun (WGS) entry which is preliminary data.</text>
</comment>
<dbReference type="RefSeq" id="XP_028472754.1">
    <property type="nucleotide sequence ID" value="XM_028618866.1"/>
</dbReference>
<comment type="subcellular location">
    <subcellularLocation>
        <location evidence="1">Mitochondrion membrane</location>
        <topology evidence="1">Multi-pass membrane protein</topology>
    </subcellularLocation>
</comment>
<sequence length="359" mass="38204">MSGVDDPNGAVRDLVFGMTAGMMAKLFEHPFDLVKVRLQSQPTDRPLSFAGPLDCFQQTYRKEGVRGLYRGLSAPVFGAACENATLFFVYNRCQAGIVALRPPEDRARALTIPELALAGGGAGAVTSFVLTPIELIKCRMQVQMLAGEGVASSAGPIVIKTALEAPASPSSTIVLPAQLSQPLPKPKGPFALVADTVRSQGIRGLWLGQTGTFLRESGGGAAWFGTYELLARYFVSRHQAKAEPGHKSTKSDLATWQLMVSGAAAGVGYNVSLFPADSVKSTIQTFSELNPGKPVPSFAQTAAMIWRTRGIRGLYAGCALTCLRSGPSSAMIFGLFETFTTHFSWIFAPRKPPTATVLA</sequence>
<dbReference type="GO" id="GO:1990575">
    <property type="term" value="P:mitochondrial L-ornithine transmembrane transport"/>
    <property type="evidence" value="ECO:0007669"/>
    <property type="project" value="TreeGrafter"/>
</dbReference>
<protein>
    <recommendedName>
        <fullName evidence="13">Mitochondrial ornithine carrier protein</fullName>
    </recommendedName>
</protein>
<evidence type="ECO:0000256" key="3">
    <source>
        <dbReference type="ARBA" id="ARBA00022448"/>
    </source>
</evidence>
<dbReference type="PANTHER" id="PTHR45624:SF31">
    <property type="entry name" value="MITOCHONDRIAL ORNITHINE TRANSPORTER 1"/>
    <property type="match status" value="1"/>
</dbReference>
<dbReference type="InterPro" id="IPR050567">
    <property type="entry name" value="Mitochondrial_Carrier"/>
</dbReference>
<dbReference type="GO" id="GO:0031966">
    <property type="term" value="C:mitochondrial membrane"/>
    <property type="evidence" value="ECO:0007669"/>
    <property type="project" value="UniProtKB-SubCell"/>
</dbReference>
<evidence type="ECO:0000256" key="1">
    <source>
        <dbReference type="ARBA" id="ARBA00004225"/>
    </source>
</evidence>
<keyword evidence="6" id="KW-1133">Transmembrane helix</keyword>
<evidence type="ECO:0008006" key="13">
    <source>
        <dbReference type="Google" id="ProtNLM"/>
    </source>
</evidence>
<reference evidence="11 12" key="1">
    <citation type="submission" date="2018-11" db="EMBL/GenBank/DDBJ databases">
        <title>Genome sequence of Apiotrichum porosum DSM 27194.</title>
        <authorList>
            <person name="Aliyu H."/>
            <person name="Gorte O."/>
            <person name="Ochsenreither K."/>
        </authorList>
    </citation>
    <scope>NUCLEOTIDE SEQUENCE [LARGE SCALE GENOMIC DNA]</scope>
    <source>
        <strain evidence="11 12">DSM 27194</strain>
    </source>
</reference>
<dbReference type="Pfam" id="PF00153">
    <property type="entry name" value="Mito_carr"/>
    <property type="match status" value="3"/>
</dbReference>
<keyword evidence="5" id="KW-0677">Repeat</keyword>
<keyword evidence="8 9" id="KW-0472">Membrane</keyword>
<evidence type="ECO:0000256" key="5">
    <source>
        <dbReference type="ARBA" id="ARBA00022737"/>
    </source>
</evidence>
<keyword evidence="7" id="KW-0496">Mitochondrion</keyword>
<dbReference type="GeneID" id="39587710"/>
<dbReference type="EMBL" id="RSCE01000015">
    <property type="protein sequence ID" value="RSH77607.1"/>
    <property type="molecule type" value="Genomic_DNA"/>
</dbReference>
<keyword evidence="4 9" id="KW-0812">Transmembrane</keyword>
<evidence type="ECO:0000256" key="7">
    <source>
        <dbReference type="ARBA" id="ARBA00023128"/>
    </source>
</evidence>
<keyword evidence="12" id="KW-1185">Reference proteome</keyword>